<comment type="caution">
    <text evidence="2">The sequence shown here is derived from an EMBL/GenBank/DDBJ whole genome shotgun (WGS) entry which is preliminary data.</text>
</comment>
<evidence type="ECO:0000256" key="1">
    <source>
        <dbReference type="SAM" id="Phobius"/>
    </source>
</evidence>
<feature type="transmembrane region" description="Helical" evidence="1">
    <location>
        <begin position="93"/>
        <end position="110"/>
    </location>
</feature>
<reference evidence="2" key="1">
    <citation type="submission" date="2019-08" db="EMBL/GenBank/DDBJ databases">
        <authorList>
            <person name="Kucharzyk K."/>
            <person name="Murdoch R.W."/>
            <person name="Higgins S."/>
            <person name="Loffler F."/>
        </authorList>
    </citation>
    <scope>NUCLEOTIDE SEQUENCE</scope>
</reference>
<sequence>MSDNNSVNPFFDFFADGNGQFFILLGSHVFAENSKELISREIADVCQLGHSAIQFTRRKCRNNGTGTVVETRSNGAARSEQFHIGKSRGYRKLFFGNFIVGFFIAGFLHVQNCGSINTHIVSGNDFKNDVLVIVVFGAWQNCALKITPGGFNLGLSPNTDLIFLQQFERMALVSLEKIFAHYFEIFCLTTLYNSVRLIFPRAMRCNSPMIQLMRFSSVSV</sequence>
<protein>
    <submittedName>
        <fullName evidence="2">Uncharacterized protein</fullName>
    </submittedName>
</protein>
<name>A0A644VS79_9ZZZZ</name>
<gene>
    <name evidence="2" type="ORF">SDC9_40336</name>
</gene>
<keyword evidence="1" id="KW-1133">Transmembrane helix</keyword>
<dbReference type="EMBL" id="VSSQ01000417">
    <property type="protein sequence ID" value="MPL94186.1"/>
    <property type="molecule type" value="Genomic_DNA"/>
</dbReference>
<keyword evidence="1" id="KW-0812">Transmembrane</keyword>
<evidence type="ECO:0000313" key="2">
    <source>
        <dbReference type="EMBL" id="MPL94186.1"/>
    </source>
</evidence>
<dbReference type="AlphaFoldDB" id="A0A644VS79"/>
<keyword evidence="1" id="KW-0472">Membrane</keyword>
<organism evidence="2">
    <name type="scientific">bioreactor metagenome</name>
    <dbReference type="NCBI Taxonomy" id="1076179"/>
    <lineage>
        <taxon>unclassified sequences</taxon>
        <taxon>metagenomes</taxon>
        <taxon>ecological metagenomes</taxon>
    </lineage>
</organism>
<accession>A0A644VS79</accession>
<proteinExistence type="predicted"/>